<feature type="transmembrane region" description="Helical" evidence="1">
    <location>
        <begin position="21"/>
        <end position="43"/>
    </location>
</feature>
<keyword evidence="1" id="KW-0812">Transmembrane</keyword>
<comment type="caution">
    <text evidence="2">The sequence shown here is derived from an EMBL/GenBank/DDBJ whole genome shotgun (WGS) entry which is preliminary data.</text>
</comment>
<dbReference type="EMBL" id="JAKMUZ010000014">
    <property type="protein sequence ID" value="MCZ9296548.1"/>
    <property type="molecule type" value="Genomic_DNA"/>
</dbReference>
<sequence>MKMNQIQPSDELPRYSEPKKVIDLSSVLLLAIGVISGLFAFHLTQTTDLNALVIVPSVVAATTGALNLTTIKGAR</sequence>
<organism evidence="2 3">
    <name type="scientific">Corynebacterium yonathiae</name>
    <dbReference type="NCBI Taxonomy" id="2913504"/>
    <lineage>
        <taxon>Bacteria</taxon>
        <taxon>Bacillati</taxon>
        <taxon>Actinomycetota</taxon>
        <taxon>Actinomycetes</taxon>
        <taxon>Mycobacteriales</taxon>
        <taxon>Corynebacteriaceae</taxon>
        <taxon>Corynebacterium</taxon>
    </lineage>
</organism>
<dbReference type="AlphaFoldDB" id="A0A9X3M1F3"/>
<reference evidence="2" key="1">
    <citation type="submission" date="2022-02" db="EMBL/GenBank/DDBJ databases">
        <title>Corynebacterium sp. from urogenital microbiome.</title>
        <authorList>
            <person name="Cappelli E.A."/>
            <person name="Ribeiro T.G."/>
            <person name="Peixe L."/>
        </authorList>
    </citation>
    <scope>NUCLEOTIDE SEQUENCE</scope>
    <source>
        <strain evidence="2">C21Ua_68</strain>
    </source>
</reference>
<protein>
    <submittedName>
        <fullName evidence="2">Uncharacterized protein</fullName>
    </submittedName>
</protein>
<dbReference type="Proteomes" id="UP001146439">
    <property type="component" value="Unassembled WGS sequence"/>
</dbReference>
<dbReference type="RefSeq" id="WP_269966451.1">
    <property type="nucleotide sequence ID" value="NZ_JAKMUZ010000014.1"/>
</dbReference>
<keyword evidence="1" id="KW-0472">Membrane</keyword>
<evidence type="ECO:0000313" key="3">
    <source>
        <dbReference type="Proteomes" id="UP001146439"/>
    </source>
</evidence>
<name>A0A9X3M1F3_9CORY</name>
<gene>
    <name evidence="2" type="ORF">L8V22_08260</name>
</gene>
<keyword evidence="1" id="KW-1133">Transmembrane helix</keyword>
<feature type="transmembrane region" description="Helical" evidence="1">
    <location>
        <begin position="49"/>
        <end position="69"/>
    </location>
</feature>
<evidence type="ECO:0000313" key="2">
    <source>
        <dbReference type="EMBL" id="MCZ9296548.1"/>
    </source>
</evidence>
<evidence type="ECO:0000256" key="1">
    <source>
        <dbReference type="SAM" id="Phobius"/>
    </source>
</evidence>
<accession>A0A9X3M1F3</accession>
<proteinExistence type="predicted"/>